<feature type="transmembrane region" description="Helical" evidence="7">
    <location>
        <begin position="161"/>
        <end position="181"/>
    </location>
</feature>
<dbReference type="SUPFAM" id="SSF52172">
    <property type="entry name" value="CheY-like"/>
    <property type="match status" value="1"/>
</dbReference>
<keyword evidence="7" id="KW-0472">Membrane</keyword>
<keyword evidence="5" id="KW-0418">Kinase</keyword>
<evidence type="ECO:0000259" key="9">
    <source>
        <dbReference type="PROSITE" id="PS50110"/>
    </source>
</evidence>
<dbReference type="PROSITE" id="PS50109">
    <property type="entry name" value="HIS_KIN"/>
    <property type="match status" value="1"/>
</dbReference>
<evidence type="ECO:0000256" key="6">
    <source>
        <dbReference type="PROSITE-ProRule" id="PRU00169"/>
    </source>
</evidence>
<evidence type="ECO:0000256" key="4">
    <source>
        <dbReference type="ARBA" id="ARBA00022679"/>
    </source>
</evidence>
<dbReference type="Gene3D" id="1.10.287.130">
    <property type="match status" value="1"/>
</dbReference>
<dbReference type="FunFam" id="3.30.565.10:FF:000049">
    <property type="entry name" value="Two-component sensor histidine kinase"/>
    <property type="match status" value="1"/>
</dbReference>
<dbReference type="CDD" id="cd00156">
    <property type="entry name" value="REC"/>
    <property type="match status" value="1"/>
</dbReference>
<dbReference type="PRINTS" id="PR00344">
    <property type="entry name" value="BCTRLSENSOR"/>
</dbReference>
<evidence type="ECO:0000256" key="3">
    <source>
        <dbReference type="ARBA" id="ARBA00022553"/>
    </source>
</evidence>
<dbReference type="InterPro" id="IPR036890">
    <property type="entry name" value="HATPase_C_sf"/>
</dbReference>
<dbReference type="InterPro" id="IPR036097">
    <property type="entry name" value="HisK_dim/P_sf"/>
</dbReference>
<evidence type="ECO:0000256" key="5">
    <source>
        <dbReference type="ARBA" id="ARBA00022777"/>
    </source>
</evidence>
<dbReference type="AlphaFoldDB" id="A0A7X0MBW5"/>
<keyword evidence="7" id="KW-0812">Transmembrane</keyword>
<feature type="transmembrane region" description="Helical" evidence="7">
    <location>
        <begin position="20"/>
        <end position="36"/>
    </location>
</feature>
<reference evidence="10 11" key="1">
    <citation type="submission" date="2020-08" db="EMBL/GenBank/DDBJ databases">
        <title>Genomic Encyclopedia of Type Strains, Phase IV (KMG-V): Genome sequencing to study the core and pangenomes of soil and plant-associated prokaryotes.</title>
        <authorList>
            <person name="Whitman W."/>
        </authorList>
    </citation>
    <scope>NUCLEOTIDE SEQUENCE [LARGE SCALE GENOMIC DNA]</scope>
    <source>
        <strain evidence="10 11">SEMIA 4060</strain>
    </source>
</reference>
<evidence type="ECO:0000256" key="1">
    <source>
        <dbReference type="ARBA" id="ARBA00000085"/>
    </source>
</evidence>
<dbReference type="InterPro" id="IPR005467">
    <property type="entry name" value="His_kinase_dom"/>
</dbReference>
<keyword evidence="4" id="KW-0808">Transferase</keyword>
<dbReference type="SMART" id="SM00387">
    <property type="entry name" value="HATPase_c"/>
    <property type="match status" value="1"/>
</dbReference>
<comment type="catalytic activity">
    <reaction evidence="1">
        <text>ATP + protein L-histidine = ADP + protein N-phospho-L-histidine.</text>
        <dbReference type="EC" id="2.7.13.3"/>
    </reaction>
</comment>
<accession>A0A7X0MBW5</accession>
<dbReference type="InterPro" id="IPR003661">
    <property type="entry name" value="HisK_dim/P_dom"/>
</dbReference>
<dbReference type="Pfam" id="PF02518">
    <property type="entry name" value="HATPase_c"/>
    <property type="match status" value="1"/>
</dbReference>
<dbReference type="InterPro" id="IPR004358">
    <property type="entry name" value="Sig_transdc_His_kin-like_C"/>
</dbReference>
<dbReference type="EC" id="2.7.13.3" evidence="2"/>
<feature type="transmembrane region" description="Helical" evidence="7">
    <location>
        <begin position="136"/>
        <end position="155"/>
    </location>
</feature>
<dbReference type="InterPro" id="IPR011006">
    <property type="entry name" value="CheY-like_superfamily"/>
</dbReference>
<proteinExistence type="predicted"/>
<dbReference type="InterPro" id="IPR001789">
    <property type="entry name" value="Sig_transdc_resp-reg_receiver"/>
</dbReference>
<keyword evidence="3 6" id="KW-0597">Phosphoprotein</keyword>
<dbReference type="EMBL" id="JACHBG010000003">
    <property type="protein sequence ID" value="MBB6484791.1"/>
    <property type="molecule type" value="Genomic_DNA"/>
</dbReference>
<evidence type="ECO:0000313" key="11">
    <source>
        <dbReference type="Proteomes" id="UP000565576"/>
    </source>
</evidence>
<evidence type="ECO:0000259" key="8">
    <source>
        <dbReference type="PROSITE" id="PS50109"/>
    </source>
</evidence>
<dbReference type="Pfam" id="PF00512">
    <property type="entry name" value="HisKA"/>
    <property type="match status" value="1"/>
</dbReference>
<comment type="caution">
    <text evidence="10">The sequence shown here is derived from an EMBL/GenBank/DDBJ whole genome shotgun (WGS) entry which is preliminary data.</text>
</comment>
<protein>
    <recommendedName>
        <fullName evidence="2">histidine kinase</fullName>
        <ecNumber evidence="2">2.7.13.3</ecNumber>
    </recommendedName>
</protein>
<dbReference type="Gene3D" id="3.40.50.2300">
    <property type="match status" value="1"/>
</dbReference>
<dbReference type="GO" id="GO:0005886">
    <property type="term" value="C:plasma membrane"/>
    <property type="evidence" value="ECO:0007669"/>
    <property type="project" value="TreeGrafter"/>
</dbReference>
<dbReference type="PROSITE" id="PS50110">
    <property type="entry name" value="RESPONSE_REGULATORY"/>
    <property type="match status" value="1"/>
</dbReference>
<dbReference type="PANTHER" id="PTHR43047:SF9">
    <property type="entry name" value="HISTIDINE KINASE"/>
    <property type="match status" value="1"/>
</dbReference>
<dbReference type="SUPFAM" id="SSF47384">
    <property type="entry name" value="Homodimeric domain of signal transducing histidine kinase"/>
    <property type="match status" value="1"/>
</dbReference>
<gene>
    <name evidence="10" type="ORF">GGD46_002069</name>
</gene>
<dbReference type="GO" id="GO:0009927">
    <property type="term" value="F:histidine phosphotransfer kinase activity"/>
    <property type="evidence" value="ECO:0007669"/>
    <property type="project" value="TreeGrafter"/>
</dbReference>
<organism evidence="10 11">
    <name type="scientific">Rhizobium lusitanum</name>
    <dbReference type="NCBI Taxonomy" id="293958"/>
    <lineage>
        <taxon>Bacteria</taxon>
        <taxon>Pseudomonadati</taxon>
        <taxon>Pseudomonadota</taxon>
        <taxon>Alphaproteobacteria</taxon>
        <taxon>Hyphomicrobiales</taxon>
        <taxon>Rhizobiaceae</taxon>
        <taxon>Rhizobium/Agrobacterium group</taxon>
        <taxon>Rhizobium</taxon>
    </lineage>
</organism>
<feature type="domain" description="Histidine kinase" evidence="8">
    <location>
        <begin position="221"/>
        <end position="439"/>
    </location>
</feature>
<evidence type="ECO:0000256" key="7">
    <source>
        <dbReference type="SAM" id="Phobius"/>
    </source>
</evidence>
<evidence type="ECO:0000313" key="10">
    <source>
        <dbReference type="EMBL" id="MBB6484791.1"/>
    </source>
</evidence>
<keyword evidence="7" id="KW-1133">Transmembrane helix</keyword>
<dbReference type="InterPro" id="IPR003594">
    <property type="entry name" value="HATPase_dom"/>
</dbReference>
<dbReference type="SUPFAM" id="SSF55874">
    <property type="entry name" value="ATPase domain of HSP90 chaperone/DNA topoisomerase II/histidine kinase"/>
    <property type="match status" value="1"/>
</dbReference>
<dbReference type="GO" id="GO:0000155">
    <property type="term" value="F:phosphorelay sensor kinase activity"/>
    <property type="evidence" value="ECO:0007669"/>
    <property type="project" value="InterPro"/>
</dbReference>
<evidence type="ECO:0000256" key="2">
    <source>
        <dbReference type="ARBA" id="ARBA00012438"/>
    </source>
</evidence>
<dbReference type="RefSeq" id="WP_184703616.1">
    <property type="nucleotide sequence ID" value="NZ_JACHBG010000003.1"/>
</dbReference>
<feature type="transmembrane region" description="Helical" evidence="7">
    <location>
        <begin position="42"/>
        <end position="62"/>
    </location>
</feature>
<dbReference type="Gene3D" id="3.30.565.10">
    <property type="entry name" value="Histidine kinase-like ATPase, C-terminal domain"/>
    <property type="match status" value="1"/>
</dbReference>
<sequence length="591" mass="64321">MQEDKIRRALVELLYRNSYGVVVSNIAISLAAVYILKSAVSAGWLFGWLGALYLLTGIRVVASRRFFRRSRNDSQSIRRWAWLAAAFSWISGLLWGLLGWVGFLPESPIVLSFTVIVLTGLVCGTVPSLSAFPPALIGSILITVVPIGLRCIISGSEMAGAFLFLLVSLVVINLNYCRITYRMLRETVALRLENEELVEHLQEERDKAQTADRAKTRFLAAASHDLRQPTHALSLLISTLSILGRRGDVPAKDARNLADRAKSIVGNLSGLLDALLDISRLDAGVVIVAKEPVSLRKLFADLRDEFGGVARERDLAWQVVASNLWIDSDPITLKRILANLLSNAFRYTAKGRVLLGCRRRGTAVEIQIWDSGAGIPADQQKVVFEEFVQLQNPARDRAQGLGLGLAIVRRSAQLLDHPLGMISKEGRGSMFSILVPIAVSADAHIAADIDRGEGDGSIGIAVIDDELDGLEAISLLLRTLGYRVYPGRSAAEACFAHAVEGNDKAPIDLVITDYRLEAGTTGLDAIKQMRAHLGHSVPAVILTGDTSPERLKEVAASGHLLLHKPVDAEQVRQAILQLCSPQMPAFSASHH</sequence>
<feature type="transmembrane region" description="Helical" evidence="7">
    <location>
        <begin position="109"/>
        <end position="129"/>
    </location>
</feature>
<dbReference type="SMART" id="SM00388">
    <property type="entry name" value="HisKA"/>
    <property type="match status" value="1"/>
</dbReference>
<dbReference type="CDD" id="cd00082">
    <property type="entry name" value="HisKA"/>
    <property type="match status" value="1"/>
</dbReference>
<feature type="modified residue" description="4-aspartylphosphate" evidence="6">
    <location>
        <position position="513"/>
    </location>
</feature>
<feature type="transmembrane region" description="Helical" evidence="7">
    <location>
        <begin position="82"/>
        <end position="103"/>
    </location>
</feature>
<feature type="domain" description="Response regulatory" evidence="9">
    <location>
        <begin position="459"/>
        <end position="579"/>
    </location>
</feature>
<name>A0A7X0MBW5_9HYPH</name>
<dbReference type="Proteomes" id="UP000565576">
    <property type="component" value="Unassembled WGS sequence"/>
</dbReference>
<dbReference type="Pfam" id="PF00072">
    <property type="entry name" value="Response_reg"/>
    <property type="match status" value="1"/>
</dbReference>
<dbReference type="SMART" id="SM00448">
    <property type="entry name" value="REC"/>
    <property type="match status" value="1"/>
</dbReference>
<dbReference type="PANTHER" id="PTHR43047">
    <property type="entry name" value="TWO-COMPONENT HISTIDINE PROTEIN KINASE"/>
    <property type="match status" value="1"/>
</dbReference>